<dbReference type="InterPro" id="IPR055342">
    <property type="entry name" value="MreC_beta-barrel_core"/>
</dbReference>
<keyword evidence="5" id="KW-1133">Transmembrane helix</keyword>
<dbReference type="EMBL" id="MEWS01000020">
    <property type="protein sequence ID" value="OGC82251.1"/>
    <property type="molecule type" value="Genomic_DNA"/>
</dbReference>
<dbReference type="PANTHER" id="PTHR34138">
    <property type="entry name" value="CELL SHAPE-DETERMINING PROTEIN MREC"/>
    <property type="match status" value="1"/>
</dbReference>
<comment type="similarity">
    <text evidence="1">Belongs to the MreC family.</text>
</comment>
<dbReference type="Proteomes" id="UP000177521">
    <property type="component" value="Unassembled WGS sequence"/>
</dbReference>
<evidence type="ECO:0000259" key="6">
    <source>
        <dbReference type="Pfam" id="PF04085"/>
    </source>
</evidence>
<dbReference type="InterPro" id="IPR042175">
    <property type="entry name" value="Cell/Rod_MreC_2"/>
</dbReference>
<keyword evidence="5" id="KW-0812">Transmembrane</keyword>
<keyword evidence="5" id="KW-0472">Membrane</keyword>
<organism evidence="7 8">
    <name type="scientific">Candidatus Abawacabacteria bacterium RIFCSPHIGHO2_01_FULL_46_8</name>
    <dbReference type="NCBI Taxonomy" id="1817815"/>
    <lineage>
        <taxon>Bacteria</taxon>
        <taxon>Candidatus Abawacaibacteriota</taxon>
    </lineage>
</organism>
<evidence type="ECO:0000256" key="3">
    <source>
        <dbReference type="ARBA" id="ARBA00022960"/>
    </source>
</evidence>
<evidence type="ECO:0000256" key="1">
    <source>
        <dbReference type="ARBA" id="ARBA00009369"/>
    </source>
</evidence>
<proteinExistence type="inferred from homology"/>
<reference evidence="7 8" key="1">
    <citation type="journal article" date="2016" name="Nat. Commun.">
        <title>Thousands of microbial genomes shed light on interconnected biogeochemical processes in an aquifer system.</title>
        <authorList>
            <person name="Anantharaman K."/>
            <person name="Brown C.T."/>
            <person name="Hug L.A."/>
            <person name="Sharon I."/>
            <person name="Castelle C.J."/>
            <person name="Probst A.J."/>
            <person name="Thomas B.C."/>
            <person name="Singh A."/>
            <person name="Wilkins M.J."/>
            <person name="Karaoz U."/>
            <person name="Brodie E.L."/>
            <person name="Williams K.H."/>
            <person name="Hubbard S.S."/>
            <person name="Banfield J.F."/>
        </authorList>
    </citation>
    <scope>NUCLEOTIDE SEQUENCE [LARGE SCALE GENOMIC DNA]</scope>
</reference>
<dbReference type="GO" id="GO:0008360">
    <property type="term" value="P:regulation of cell shape"/>
    <property type="evidence" value="ECO:0007669"/>
    <property type="project" value="UniProtKB-KW"/>
</dbReference>
<comment type="caution">
    <text evidence="7">The sequence shown here is derived from an EMBL/GenBank/DDBJ whole genome shotgun (WGS) entry which is preliminary data.</text>
</comment>
<feature type="domain" description="Rod shape-determining protein MreC beta-barrel core" evidence="6">
    <location>
        <begin position="131"/>
        <end position="269"/>
    </location>
</feature>
<dbReference type="Gene3D" id="2.40.10.350">
    <property type="entry name" value="Rod shape-determining protein MreC, domain 2"/>
    <property type="match status" value="1"/>
</dbReference>
<accession>A0A1F4XKL3</accession>
<dbReference type="InterPro" id="IPR007221">
    <property type="entry name" value="MreC"/>
</dbReference>
<keyword evidence="3" id="KW-0133">Cell shape</keyword>
<name>A0A1F4XKL3_9BACT</name>
<dbReference type="Pfam" id="PF04085">
    <property type="entry name" value="MreC"/>
    <property type="match status" value="1"/>
</dbReference>
<evidence type="ECO:0000256" key="2">
    <source>
        <dbReference type="ARBA" id="ARBA00013855"/>
    </source>
</evidence>
<dbReference type="AlphaFoldDB" id="A0A1F4XKL3"/>
<sequence>MQWHKFRQKWHLKPFLISFGISLIFLVLHYLSVLNPLEYQLGRLFTPLQRAIFSSYQKISYSLSALGDLATIEEENRQLTTENARLSGQITKLISITEDNVILREQLKLQKSRERELVFAKLLGYYNLTKDDKILINVGLADRIAPEMPVILYDSLVGVIQDVNAYSAAVSLISNPKLVISAYVQGKPDAKGIIRGQEGSTALLFSHLDKRFQLAVGEFVVTTGQGMRDNRNILIGTIIEKIESDKDPYHSYLVSPALELEKLDTVFVVTSS</sequence>
<feature type="transmembrane region" description="Helical" evidence="5">
    <location>
        <begin position="12"/>
        <end position="31"/>
    </location>
</feature>
<dbReference type="GO" id="GO:0005886">
    <property type="term" value="C:plasma membrane"/>
    <property type="evidence" value="ECO:0007669"/>
    <property type="project" value="TreeGrafter"/>
</dbReference>
<dbReference type="InterPro" id="IPR042177">
    <property type="entry name" value="Cell/Rod_1"/>
</dbReference>
<protein>
    <recommendedName>
        <fullName evidence="2">Cell shape-determining protein MreC</fullName>
    </recommendedName>
    <alternativeName>
        <fullName evidence="4">Cell shape protein MreC</fullName>
    </alternativeName>
</protein>
<dbReference type="PANTHER" id="PTHR34138:SF1">
    <property type="entry name" value="CELL SHAPE-DETERMINING PROTEIN MREC"/>
    <property type="match status" value="1"/>
</dbReference>
<gene>
    <name evidence="7" type="ORF">A2788_00065</name>
</gene>
<evidence type="ECO:0000256" key="4">
    <source>
        <dbReference type="ARBA" id="ARBA00032089"/>
    </source>
</evidence>
<evidence type="ECO:0000313" key="7">
    <source>
        <dbReference type="EMBL" id="OGC82251.1"/>
    </source>
</evidence>
<dbReference type="Gene3D" id="2.40.10.340">
    <property type="entry name" value="Rod shape-determining protein MreC, domain 1"/>
    <property type="match status" value="1"/>
</dbReference>
<evidence type="ECO:0000256" key="5">
    <source>
        <dbReference type="SAM" id="Phobius"/>
    </source>
</evidence>
<evidence type="ECO:0000313" key="8">
    <source>
        <dbReference type="Proteomes" id="UP000177521"/>
    </source>
</evidence>